<proteinExistence type="predicted"/>
<dbReference type="PRINTS" id="PR01100">
    <property type="entry name" value="SHIKIMTKNASE"/>
</dbReference>
<keyword evidence="5" id="KW-0067">ATP-binding</keyword>
<accession>A0A382GF52</accession>
<dbReference type="GO" id="GO:0005524">
    <property type="term" value="F:ATP binding"/>
    <property type="evidence" value="ECO:0007669"/>
    <property type="project" value="UniProtKB-KW"/>
</dbReference>
<keyword evidence="4" id="KW-0418">Kinase</keyword>
<name>A0A382GF52_9ZZZZ</name>
<keyword evidence="1" id="KW-0028">Amino-acid biosynthesis</keyword>
<dbReference type="Gene3D" id="3.40.50.300">
    <property type="entry name" value="P-loop containing nucleotide triphosphate hydrolases"/>
    <property type="match status" value="1"/>
</dbReference>
<dbReference type="AlphaFoldDB" id="A0A382GF52"/>
<evidence type="ECO:0000313" key="8">
    <source>
        <dbReference type="EMBL" id="SVB73247.1"/>
    </source>
</evidence>
<dbReference type="SUPFAM" id="SSF52540">
    <property type="entry name" value="P-loop containing nucleoside triphosphate hydrolases"/>
    <property type="match status" value="1"/>
</dbReference>
<protein>
    <recommendedName>
        <fullName evidence="9">Shikimate kinase</fullName>
    </recommendedName>
</protein>
<dbReference type="PANTHER" id="PTHR21087">
    <property type="entry name" value="SHIKIMATE KINASE"/>
    <property type="match status" value="1"/>
</dbReference>
<dbReference type="InterPro" id="IPR031322">
    <property type="entry name" value="Shikimate/glucono_kinase"/>
</dbReference>
<evidence type="ECO:0008006" key="9">
    <source>
        <dbReference type="Google" id="ProtNLM"/>
    </source>
</evidence>
<evidence type="ECO:0000256" key="5">
    <source>
        <dbReference type="ARBA" id="ARBA00022840"/>
    </source>
</evidence>
<evidence type="ECO:0000256" key="6">
    <source>
        <dbReference type="ARBA" id="ARBA00023141"/>
    </source>
</evidence>
<keyword evidence="2" id="KW-0808">Transferase</keyword>
<evidence type="ECO:0000256" key="7">
    <source>
        <dbReference type="SAM" id="MobiDB-lite"/>
    </source>
</evidence>
<keyword evidence="6" id="KW-0057">Aromatic amino acid biosynthesis</keyword>
<dbReference type="GO" id="GO:0004765">
    <property type="term" value="F:shikimate kinase activity"/>
    <property type="evidence" value="ECO:0007669"/>
    <property type="project" value="TreeGrafter"/>
</dbReference>
<dbReference type="Pfam" id="PF01202">
    <property type="entry name" value="SKI"/>
    <property type="match status" value="1"/>
</dbReference>
<evidence type="ECO:0000256" key="2">
    <source>
        <dbReference type="ARBA" id="ARBA00022679"/>
    </source>
</evidence>
<dbReference type="InterPro" id="IPR000623">
    <property type="entry name" value="Shikimate_kinase/TSH1"/>
</dbReference>
<evidence type="ECO:0000256" key="3">
    <source>
        <dbReference type="ARBA" id="ARBA00022741"/>
    </source>
</evidence>
<dbReference type="GO" id="GO:0008652">
    <property type="term" value="P:amino acid biosynthetic process"/>
    <property type="evidence" value="ECO:0007669"/>
    <property type="project" value="UniProtKB-KW"/>
</dbReference>
<dbReference type="EMBL" id="UINC01054937">
    <property type="protein sequence ID" value="SVB73247.1"/>
    <property type="molecule type" value="Genomic_DNA"/>
</dbReference>
<reference evidence="8" key="1">
    <citation type="submission" date="2018-05" db="EMBL/GenBank/DDBJ databases">
        <authorList>
            <person name="Lanie J.A."/>
            <person name="Ng W.-L."/>
            <person name="Kazmierczak K.M."/>
            <person name="Andrzejewski T.M."/>
            <person name="Davidsen T.M."/>
            <person name="Wayne K.J."/>
            <person name="Tettelin H."/>
            <person name="Glass J.I."/>
            <person name="Rusch D."/>
            <person name="Podicherti R."/>
            <person name="Tsui H.-C.T."/>
            <person name="Winkler M.E."/>
        </authorList>
    </citation>
    <scope>NUCLEOTIDE SEQUENCE</scope>
</reference>
<dbReference type="GO" id="GO:0005829">
    <property type="term" value="C:cytosol"/>
    <property type="evidence" value="ECO:0007669"/>
    <property type="project" value="TreeGrafter"/>
</dbReference>
<dbReference type="GO" id="GO:0009073">
    <property type="term" value="P:aromatic amino acid family biosynthetic process"/>
    <property type="evidence" value="ECO:0007669"/>
    <property type="project" value="UniProtKB-KW"/>
</dbReference>
<evidence type="ECO:0000256" key="4">
    <source>
        <dbReference type="ARBA" id="ARBA00022777"/>
    </source>
</evidence>
<feature type="non-terminal residue" evidence="8">
    <location>
        <position position="119"/>
    </location>
</feature>
<evidence type="ECO:0000256" key="1">
    <source>
        <dbReference type="ARBA" id="ARBA00022605"/>
    </source>
</evidence>
<gene>
    <name evidence="8" type="ORF">METZ01_LOCUS226101</name>
</gene>
<dbReference type="PANTHER" id="PTHR21087:SF16">
    <property type="entry name" value="SHIKIMATE KINASE 1, CHLOROPLASTIC"/>
    <property type="match status" value="1"/>
</dbReference>
<feature type="region of interest" description="Disordered" evidence="7">
    <location>
        <begin position="98"/>
        <end position="119"/>
    </location>
</feature>
<keyword evidence="3" id="KW-0547">Nucleotide-binding</keyword>
<sequence>MGSGKTTVGIKLSEILKKTFIDLDSEIEESAGKTISELFDENGEDHFRLLESEKLKTFSESVIACGGGVVLMEKNRHFIKENGTAILLTARMEELSHRLKGSDNRPLLAHKKSENALKN</sequence>
<dbReference type="InterPro" id="IPR027417">
    <property type="entry name" value="P-loop_NTPase"/>
</dbReference>
<organism evidence="8">
    <name type="scientific">marine metagenome</name>
    <dbReference type="NCBI Taxonomy" id="408172"/>
    <lineage>
        <taxon>unclassified sequences</taxon>
        <taxon>metagenomes</taxon>
        <taxon>ecological metagenomes</taxon>
    </lineage>
</organism>
<dbReference type="CDD" id="cd00464">
    <property type="entry name" value="SK"/>
    <property type="match status" value="1"/>
</dbReference>